<dbReference type="Pfam" id="PF00722">
    <property type="entry name" value="Glyco_hydro_16"/>
    <property type="match status" value="1"/>
</dbReference>
<comment type="similarity">
    <text evidence="1">Belongs to the glycosyl hydrolase 16 family.</text>
</comment>
<feature type="chain" id="PRO_5011762635" evidence="2">
    <location>
        <begin position="25"/>
        <end position="294"/>
    </location>
</feature>
<evidence type="ECO:0000313" key="5">
    <source>
        <dbReference type="Proteomes" id="UP000199306"/>
    </source>
</evidence>
<evidence type="ECO:0000313" key="4">
    <source>
        <dbReference type="EMBL" id="SFQ43320.1"/>
    </source>
</evidence>
<accession>A0A1I5YGS5</accession>
<dbReference type="Gene3D" id="2.60.120.200">
    <property type="match status" value="1"/>
</dbReference>
<dbReference type="GO" id="GO:0004553">
    <property type="term" value="F:hydrolase activity, hydrolyzing O-glycosyl compounds"/>
    <property type="evidence" value="ECO:0007669"/>
    <property type="project" value="InterPro"/>
</dbReference>
<keyword evidence="2" id="KW-0732">Signal</keyword>
<dbReference type="EMBL" id="FOXH01000018">
    <property type="protein sequence ID" value="SFQ43320.1"/>
    <property type="molecule type" value="Genomic_DNA"/>
</dbReference>
<dbReference type="PANTHER" id="PTHR10963">
    <property type="entry name" value="GLYCOSYL HYDROLASE-RELATED"/>
    <property type="match status" value="1"/>
</dbReference>
<reference evidence="4 5" key="1">
    <citation type="submission" date="2016-10" db="EMBL/GenBank/DDBJ databases">
        <authorList>
            <person name="de Groot N.N."/>
        </authorList>
    </citation>
    <scope>NUCLEOTIDE SEQUENCE [LARGE SCALE GENOMIC DNA]</scope>
    <source>
        <strain evidence="5">E92,LMG 26720,CCM 7988</strain>
    </source>
</reference>
<organism evidence="4 5">
    <name type="scientific">Pseudarcicella hirudinis</name>
    <dbReference type="NCBI Taxonomy" id="1079859"/>
    <lineage>
        <taxon>Bacteria</taxon>
        <taxon>Pseudomonadati</taxon>
        <taxon>Bacteroidota</taxon>
        <taxon>Cytophagia</taxon>
        <taxon>Cytophagales</taxon>
        <taxon>Flectobacillaceae</taxon>
        <taxon>Pseudarcicella</taxon>
    </lineage>
</organism>
<dbReference type="SUPFAM" id="SSF49899">
    <property type="entry name" value="Concanavalin A-like lectins/glucanases"/>
    <property type="match status" value="1"/>
</dbReference>
<evidence type="ECO:0000259" key="3">
    <source>
        <dbReference type="PROSITE" id="PS51762"/>
    </source>
</evidence>
<dbReference type="GO" id="GO:0005975">
    <property type="term" value="P:carbohydrate metabolic process"/>
    <property type="evidence" value="ECO:0007669"/>
    <property type="project" value="InterPro"/>
</dbReference>
<protein>
    <submittedName>
        <fullName evidence="4">Glycosyl hydrolases family 16</fullName>
    </submittedName>
</protein>
<proteinExistence type="inferred from homology"/>
<dbReference type="Proteomes" id="UP000199306">
    <property type="component" value="Unassembled WGS sequence"/>
</dbReference>
<dbReference type="OrthoDB" id="9776255at2"/>
<dbReference type="RefSeq" id="WP_092019479.1">
    <property type="nucleotide sequence ID" value="NZ_FOXH01000018.1"/>
</dbReference>
<keyword evidence="5" id="KW-1185">Reference proteome</keyword>
<gene>
    <name evidence="4" type="ORF">SAMN04515674_118122</name>
</gene>
<dbReference type="InterPro" id="IPR050546">
    <property type="entry name" value="Glycosyl_Hydrlase_16"/>
</dbReference>
<dbReference type="PANTHER" id="PTHR10963:SF55">
    <property type="entry name" value="GLYCOSIDE HYDROLASE FAMILY 16 PROTEIN"/>
    <property type="match status" value="1"/>
</dbReference>
<sequence length="294" mass="33825">MKSLSFWICCFLFQISLLGNQIFAQSANAKKNKEIKDRISIATDFVKEPVGTGKKWTKIFEEEFNADLSQWDIWKGGAFNEELQHYQEENLLIEEGTLQIIARKEKVTGFLRPDIKLLQDFEFSSARIETKQTFGPSAANPELRIAARIKIARGYGMWSAFWAYGDLWPTKGEIDIMEARGEETSKYFTNYFYGNFPGQNLVNNPENSVEPGIDLSEEYHVYELIRGKEYLVYLLDGKEVDRKTGGAIPELFDKREKITLNLAVGGLFFPHMKKGNILPGIMYIDWVRAYVSHQ</sequence>
<dbReference type="CDD" id="cd08023">
    <property type="entry name" value="GH16_laminarinase_like"/>
    <property type="match status" value="1"/>
</dbReference>
<dbReference type="AlphaFoldDB" id="A0A1I5YGS5"/>
<dbReference type="PROSITE" id="PS51762">
    <property type="entry name" value="GH16_2"/>
    <property type="match status" value="1"/>
</dbReference>
<keyword evidence="4" id="KW-0378">Hydrolase</keyword>
<dbReference type="InterPro" id="IPR000757">
    <property type="entry name" value="Beta-glucanase-like"/>
</dbReference>
<dbReference type="STRING" id="1079859.SAMN04515674_118122"/>
<evidence type="ECO:0000256" key="2">
    <source>
        <dbReference type="SAM" id="SignalP"/>
    </source>
</evidence>
<feature type="domain" description="GH16" evidence="3">
    <location>
        <begin position="43"/>
        <end position="294"/>
    </location>
</feature>
<name>A0A1I5YGS5_9BACT</name>
<feature type="signal peptide" evidence="2">
    <location>
        <begin position="1"/>
        <end position="24"/>
    </location>
</feature>
<dbReference type="InterPro" id="IPR013320">
    <property type="entry name" value="ConA-like_dom_sf"/>
</dbReference>
<evidence type="ECO:0000256" key="1">
    <source>
        <dbReference type="ARBA" id="ARBA00006865"/>
    </source>
</evidence>